<dbReference type="InterPro" id="IPR037873">
    <property type="entry name" value="BamE-like"/>
</dbReference>
<comment type="caution">
    <text evidence="6">The sequence shown here is derived from an EMBL/GenBank/DDBJ whole genome shotgun (WGS) entry which is preliminary data.</text>
</comment>
<feature type="domain" description="Outer membrane protein assembly factor BamE" evidence="5">
    <location>
        <begin position="29"/>
        <end position="99"/>
    </location>
</feature>
<name>A0AAP6JG25_9GAMM</name>
<evidence type="ECO:0000256" key="4">
    <source>
        <dbReference type="HAMAP-Rule" id="MF_00925"/>
    </source>
</evidence>
<evidence type="ECO:0000259" key="5">
    <source>
        <dbReference type="Pfam" id="PF04355"/>
    </source>
</evidence>
<reference evidence="6 7" key="1">
    <citation type="submission" date="2023-12" db="EMBL/GenBank/DDBJ databases">
        <title>Whole-genome sequencing of halo(alkali)philic microorganisms from hypersaline lakes.</title>
        <authorList>
            <person name="Sorokin D.Y."/>
            <person name="Merkel A.Y."/>
            <person name="Messina E."/>
            <person name="Yakimov M."/>
        </authorList>
    </citation>
    <scope>NUCLEOTIDE SEQUENCE [LARGE SCALE GENOMIC DNA]</scope>
    <source>
        <strain evidence="6 7">AB-CW1</strain>
    </source>
</reference>
<keyword evidence="7" id="KW-1185">Reference proteome</keyword>
<evidence type="ECO:0000256" key="2">
    <source>
        <dbReference type="ARBA" id="ARBA00023136"/>
    </source>
</evidence>
<dbReference type="Proteomes" id="UP001302316">
    <property type="component" value="Unassembled WGS sequence"/>
</dbReference>
<comment type="similarity">
    <text evidence="4">Belongs to the BamE family.</text>
</comment>
<accession>A0AAP6JG25</accession>
<dbReference type="EMBL" id="JAYGII010000015">
    <property type="protein sequence ID" value="MEA5445837.1"/>
    <property type="molecule type" value="Genomic_DNA"/>
</dbReference>
<dbReference type="GO" id="GO:0030674">
    <property type="term" value="F:protein-macromolecule adaptor activity"/>
    <property type="evidence" value="ECO:0007669"/>
    <property type="project" value="TreeGrafter"/>
</dbReference>
<dbReference type="PANTHER" id="PTHR37482">
    <property type="entry name" value="OUTER MEMBRANE PROTEIN ASSEMBLY FACTOR BAME"/>
    <property type="match status" value="1"/>
</dbReference>
<dbReference type="GO" id="GO:0043165">
    <property type="term" value="P:Gram-negative-bacterium-type cell outer membrane assembly"/>
    <property type="evidence" value="ECO:0007669"/>
    <property type="project" value="UniProtKB-UniRule"/>
</dbReference>
<dbReference type="HAMAP" id="MF_00925">
    <property type="entry name" value="OM_assembly_BamE"/>
    <property type="match status" value="1"/>
</dbReference>
<comment type="subunit">
    <text evidence="4">Part of the Bam complex.</text>
</comment>
<evidence type="ECO:0000256" key="1">
    <source>
        <dbReference type="ARBA" id="ARBA00022729"/>
    </source>
</evidence>
<evidence type="ECO:0000313" key="7">
    <source>
        <dbReference type="Proteomes" id="UP001302316"/>
    </source>
</evidence>
<dbReference type="GO" id="GO:0051205">
    <property type="term" value="P:protein insertion into membrane"/>
    <property type="evidence" value="ECO:0007669"/>
    <property type="project" value="UniProtKB-UniRule"/>
</dbReference>
<evidence type="ECO:0000256" key="3">
    <source>
        <dbReference type="ARBA" id="ARBA00023237"/>
    </source>
</evidence>
<keyword evidence="1 4" id="KW-0732">Signal</keyword>
<evidence type="ECO:0000313" key="6">
    <source>
        <dbReference type="EMBL" id="MEA5445837.1"/>
    </source>
</evidence>
<dbReference type="GO" id="GO:1990063">
    <property type="term" value="C:Bam protein complex"/>
    <property type="evidence" value="ECO:0007669"/>
    <property type="project" value="TreeGrafter"/>
</dbReference>
<proteinExistence type="inferred from homology"/>
<dbReference type="InterPro" id="IPR026592">
    <property type="entry name" value="BamE"/>
</dbReference>
<dbReference type="AlphaFoldDB" id="A0AAP6JG25"/>
<keyword evidence="4" id="KW-0449">Lipoprotein</keyword>
<comment type="subcellular location">
    <subcellularLocation>
        <location evidence="4">Cell outer membrane</location>
        <topology evidence="4">Lipid-anchor</topology>
    </subcellularLocation>
</comment>
<dbReference type="PROSITE" id="PS51257">
    <property type="entry name" value="PROKAR_LIPOPROTEIN"/>
    <property type="match status" value="1"/>
</dbReference>
<keyword evidence="2 4" id="KW-0472">Membrane</keyword>
<dbReference type="RefSeq" id="WP_346051658.1">
    <property type="nucleotide sequence ID" value="NZ_JAYGII010000015.1"/>
</dbReference>
<organism evidence="6 7">
    <name type="scientific">Natronospira elongata</name>
    <dbReference type="NCBI Taxonomy" id="3110268"/>
    <lineage>
        <taxon>Bacteria</taxon>
        <taxon>Pseudomonadati</taxon>
        <taxon>Pseudomonadota</taxon>
        <taxon>Gammaproteobacteria</taxon>
        <taxon>Natronospirales</taxon>
        <taxon>Natronospiraceae</taxon>
        <taxon>Natronospira</taxon>
    </lineage>
</organism>
<sequence length="107" mass="12729">MMRILRVAAALGLLTLLMACVYRQDIPQGNFLRDDDVEQVEVGMTRSQVRFLLGTPMLKAPLHQDRWLYHYFVDSQREHRNRERFLAVYFDEQGRVSNIRKERTEDS</sequence>
<dbReference type="InterPro" id="IPR007450">
    <property type="entry name" value="BamE_dom"/>
</dbReference>
<dbReference type="PANTHER" id="PTHR37482:SF1">
    <property type="entry name" value="OUTER MEMBRANE PROTEIN ASSEMBLY FACTOR BAME"/>
    <property type="match status" value="1"/>
</dbReference>
<gene>
    <name evidence="4 6" type="primary">bamE</name>
    <name evidence="6" type="ORF">VCB98_08400</name>
</gene>
<dbReference type="Pfam" id="PF04355">
    <property type="entry name" value="BamE"/>
    <property type="match status" value="1"/>
</dbReference>
<comment type="function">
    <text evidence="4">Part of the outer membrane protein assembly complex, which is involved in assembly and insertion of beta-barrel proteins into the outer membrane.</text>
</comment>
<keyword evidence="3 4" id="KW-0998">Cell outer membrane</keyword>
<keyword evidence="4" id="KW-0564">Palmitate</keyword>
<protein>
    <recommendedName>
        <fullName evidence="4">Outer membrane protein assembly factor BamE</fullName>
    </recommendedName>
</protein>
<dbReference type="Gene3D" id="3.30.1450.10">
    <property type="match status" value="1"/>
</dbReference>